<feature type="transmembrane region" description="Helical" evidence="1">
    <location>
        <begin position="131"/>
        <end position="153"/>
    </location>
</feature>
<accession>A0A6J7XN91</accession>
<dbReference type="EMBL" id="LR798464">
    <property type="protein sequence ID" value="CAB5238730.1"/>
    <property type="molecule type" value="Genomic_DNA"/>
</dbReference>
<keyword evidence="1" id="KW-0812">Transmembrane</keyword>
<proteinExistence type="predicted"/>
<sequence>MDPITILAGCTAAYNTIKQGISVGKEIQGMIKDVSSIMDGVGTLTRIANDPRPALFSGKSAEALAMEAYSAKSEAERMFNEVKNVFISQHGLQAWDWVLAETNRIKKEQKRIIEEEAREAEICHKQLMNDILVYGSAVLITILLAIGMAITIISL</sequence>
<reference evidence="2" key="1">
    <citation type="submission" date="2020-05" db="EMBL/GenBank/DDBJ databases">
        <authorList>
            <person name="Chiriac C."/>
            <person name="Salcher M."/>
            <person name="Ghai R."/>
            <person name="Kavagutti S V."/>
        </authorList>
    </citation>
    <scope>NUCLEOTIDE SEQUENCE</scope>
</reference>
<gene>
    <name evidence="2" type="ORF">UFOVP375_12</name>
</gene>
<evidence type="ECO:0000313" key="2">
    <source>
        <dbReference type="EMBL" id="CAB5238730.1"/>
    </source>
</evidence>
<organism evidence="2">
    <name type="scientific">uncultured Caudovirales phage</name>
    <dbReference type="NCBI Taxonomy" id="2100421"/>
    <lineage>
        <taxon>Viruses</taxon>
        <taxon>Duplodnaviria</taxon>
        <taxon>Heunggongvirae</taxon>
        <taxon>Uroviricota</taxon>
        <taxon>Caudoviricetes</taxon>
        <taxon>Peduoviridae</taxon>
        <taxon>Maltschvirus</taxon>
        <taxon>Maltschvirus maltsch</taxon>
    </lineage>
</organism>
<keyword evidence="1" id="KW-0472">Membrane</keyword>
<name>A0A6J7XN91_9CAUD</name>
<keyword evidence="1" id="KW-1133">Transmembrane helix</keyword>
<protein>
    <submittedName>
        <fullName evidence="2">Uncharacterized protein</fullName>
    </submittedName>
</protein>
<evidence type="ECO:0000256" key="1">
    <source>
        <dbReference type="SAM" id="Phobius"/>
    </source>
</evidence>